<dbReference type="EMBL" id="JBBUTG010000025">
    <property type="protein sequence ID" value="MEK8034155.1"/>
    <property type="molecule type" value="Genomic_DNA"/>
</dbReference>
<reference evidence="3 4" key="1">
    <citation type="submission" date="2024-04" db="EMBL/GenBank/DDBJ databases">
        <title>Novel species of the genus Ideonella isolated from streams.</title>
        <authorList>
            <person name="Lu H."/>
        </authorList>
    </citation>
    <scope>NUCLEOTIDE SEQUENCE [LARGE SCALE GENOMIC DNA]</scope>
    <source>
        <strain evidence="3 4">DXS29W</strain>
    </source>
</reference>
<dbReference type="Proteomes" id="UP001371218">
    <property type="component" value="Unassembled WGS sequence"/>
</dbReference>
<evidence type="ECO:0000313" key="4">
    <source>
        <dbReference type="Proteomes" id="UP001371218"/>
    </source>
</evidence>
<feature type="signal peptide" evidence="2">
    <location>
        <begin position="1"/>
        <end position="18"/>
    </location>
</feature>
<keyword evidence="2" id="KW-0732">Signal</keyword>
<organism evidence="3 4">
    <name type="scientific">Ideonella lacteola</name>
    <dbReference type="NCBI Taxonomy" id="2984193"/>
    <lineage>
        <taxon>Bacteria</taxon>
        <taxon>Pseudomonadati</taxon>
        <taxon>Pseudomonadota</taxon>
        <taxon>Betaproteobacteria</taxon>
        <taxon>Burkholderiales</taxon>
        <taxon>Sphaerotilaceae</taxon>
        <taxon>Ideonella</taxon>
    </lineage>
</organism>
<feature type="compositionally biased region" description="Low complexity" evidence="1">
    <location>
        <begin position="51"/>
        <end position="69"/>
    </location>
</feature>
<evidence type="ECO:0000256" key="1">
    <source>
        <dbReference type="SAM" id="MobiDB-lite"/>
    </source>
</evidence>
<keyword evidence="4" id="KW-1185">Reference proteome</keyword>
<gene>
    <name evidence="3" type="ORF">AACH06_25295</name>
</gene>
<proteinExistence type="predicted"/>
<name>A0ABU9BZ82_9BURK</name>
<feature type="region of interest" description="Disordered" evidence="1">
    <location>
        <begin position="51"/>
        <end position="79"/>
    </location>
</feature>
<comment type="caution">
    <text evidence="3">The sequence shown here is derived from an EMBL/GenBank/DDBJ whole genome shotgun (WGS) entry which is preliminary data.</text>
</comment>
<protein>
    <submittedName>
        <fullName evidence="3">Uncharacterized protein</fullName>
    </submittedName>
</protein>
<evidence type="ECO:0000313" key="3">
    <source>
        <dbReference type="EMBL" id="MEK8034155.1"/>
    </source>
</evidence>
<sequence length="166" mass="17417">MRHLAMWALALAAAPTLAQSNASLQTCRAVTDATQRLACYDALPLTGAAAPATSSTAPAAPTATLTATPTAPPPAAPDPAKFGFEVKAARAASVDTLETSIEGRFTGWGPKDRIQLANGQVWQVTDDSNAVMNLTNPKVTIRRGALGAFYLELENSNRTARVKRVQ</sequence>
<dbReference type="RefSeq" id="WP_341428582.1">
    <property type="nucleotide sequence ID" value="NZ_JBBUTG010000025.1"/>
</dbReference>
<evidence type="ECO:0000256" key="2">
    <source>
        <dbReference type="SAM" id="SignalP"/>
    </source>
</evidence>
<accession>A0ABU9BZ82</accession>
<feature type="chain" id="PRO_5047535756" evidence="2">
    <location>
        <begin position="19"/>
        <end position="166"/>
    </location>
</feature>